<name>B8C9V3_THAPS</name>
<feature type="region of interest" description="Disordered" evidence="1">
    <location>
        <begin position="322"/>
        <end position="382"/>
    </location>
</feature>
<feature type="compositionally biased region" description="Low complexity" evidence="1">
    <location>
        <begin position="173"/>
        <end position="188"/>
    </location>
</feature>
<proteinExistence type="predicted"/>
<evidence type="ECO:0000313" key="3">
    <source>
        <dbReference type="Proteomes" id="UP000001449"/>
    </source>
</evidence>
<feature type="region of interest" description="Disordered" evidence="1">
    <location>
        <begin position="236"/>
        <end position="273"/>
    </location>
</feature>
<gene>
    <name evidence="2" type="ORF">THAPSDRAFT_8562</name>
</gene>
<feature type="region of interest" description="Disordered" evidence="1">
    <location>
        <begin position="173"/>
        <end position="203"/>
    </location>
</feature>
<dbReference type="HOGENOM" id="CLU_323537_0_0_1"/>
<feature type="compositionally biased region" description="Polar residues" evidence="1">
    <location>
        <begin position="258"/>
        <end position="273"/>
    </location>
</feature>
<keyword evidence="3" id="KW-1185">Reference proteome</keyword>
<feature type="region of interest" description="Disordered" evidence="1">
    <location>
        <begin position="594"/>
        <end position="652"/>
    </location>
</feature>
<feature type="compositionally biased region" description="Basic and acidic residues" evidence="1">
    <location>
        <begin position="450"/>
        <end position="464"/>
    </location>
</feature>
<evidence type="ECO:0000313" key="2">
    <source>
        <dbReference type="EMBL" id="EED89922.1"/>
    </source>
</evidence>
<feature type="region of interest" description="Disordered" evidence="1">
    <location>
        <begin position="492"/>
        <end position="563"/>
    </location>
</feature>
<dbReference type="AlphaFoldDB" id="B8C9V3"/>
<dbReference type="eggNOG" id="ENOG502SG3M">
    <property type="taxonomic scope" value="Eukaryota"/>
</dbReference>
<reference evidence="2 3" key="1">
    <citation type="journal article" date="2004" name="Science">
        <title>The genome of the diatom Thalassiosira pseudonana: ecology, evolution, and metabolism.</title>
        <authorList>
            <person name="Armbrust E.V."/>
            <person name="Berges J.A."/>
            <person name="Bowler C."/>
            <person name="Green B.R."/>
            <person name="Martinez D."/>
            <person name="Putnam N.H."/>
            <person name="Zhou S."/>
            <person name="Allen A.E."/>
            <person name="Apt K.E."/>
            <person name="Bechner M."/>
            <person name="Brzezinski M.A."/>
            <person name="Chaal B.K."/>
            <person name="Chiovitti A."/>
            <person name="Davis A.K."/>
            <person name="Demarest M.S."/>
            <person name="Detter J.C."/>
            <person name="Glavina T."/>
            <person name="Goodstein D."/>
            <person name="Hadi M.Z."/>
            <person name="Hellsten U."/>
            <person name="Hildebrand M."/>
            <person name="Jenkins B.D."/>
            <person name="Jurka J."/>
            <person name="Kapitonov V.V."/>
            <person name="Kroger N."/>
            <person name="Lau W.W."/>
            <person name="Lane T.W."/>
            <person name="Larimer F.W."/>
            <person name="Lippmeier J.C."/>
            <person name="Lucas S."/>
            <person name="Medina M."/>
            <person name="Montsant A."/>
            <person name="Obornik M."/>
            <person name="Parker M.S."/>
            <person name="Palenik B."/>
            <person name="Pazour G.J."/>
            <person name="Richardson P.M."/>
            <person name="Rynearson T.A."/>
            <person name="Saito M.A."/>
            <person name="Schwartz D.C."/>
            <person name="Thamatrakoln K."/>
            <person name="Valentin K."/>
            <person name="Vardi A."/>
            <person name="Wilkerson F.P."/>
            <person name="Rokhsar D.S."/>
        </authorList>
    </citation>
    <scope>NUCLEOTIDE SEQUENCE [LARGE SCALE GENOMIC DNA]</scope>
    <source>
        <strain evidence="2 3">CCMP1335</strain>
    </source>
</reference>
<feature type="compositionally biased region" description="Low complexity" evidence="1">
    <location>
        <begin position="236"/>
        <end position="257"/>
    </location>
</feature>
<feature type="compositionally biased region" description="Polar residues" evidence="1">
    <location>
        <begin position="189"/>
        <end position="203"/>
    </location>
</feature>
<feature type="compositionally biased region" description="Basic and acidic residues" evidence="1">
    <location>
        <begin position="366"/>
        <end position="382"/>
    </location>
</feature>
<dbReference type="KEGG" id="tps:THAPSDRAFT_8562"/>
<dbReference type="RefSeq" id="XP_002292726.1">
    <property type="nucleotide sequence ID" value="XM_002292690.1"/>
</dbReference>
<organism evidence="2 3">
    <name type="scientific">Thalassiosira pseudonana</name>
    <name type="common">Marine diatom</name>
    <name type="synonym">Cyclotella nana</name>
    <dbReference type="NCBI Taxonomy" id="35128"/>
    <lineage>
        <taxon>Eukaryota</taxon>
        <taxon>Sar</taxon>
        <taxon>Stramenopiles</taxon>
        <taxon>Ochrophyta</taxon>
        <taxon>Bacillariophyta</taxon>
        <taxon>Coscinodiscophyceae</taxon>
        <taxon>Thalassiosirophycidae</taxon>
        <taxon>Thalassiosirales</taxon>
        <taxon>Thalassiosiraceae</taxon>
        <taxon>Thalassiosira</taxon>
    </lineage>
</organism>
<accession>B8C9V3</accession>
<feature type="compositionally biased region" description="Basic residues" evidence="1">
    <location>
        <begin position="333"/>
        <end position="356"/>
    </location>
</feature>
<evidence type="ECO:0000256" key="1">
    <source>
        <dbReference type="SAM" id="MobiDB-lite"/>
    </source>
</evidence>
<feature type="compositionally biased region" description="Basic and acidic residues" evidence="1">
    <location>
        <begin position="518"/>
        <end position="532"/>
    </location>
</feature>
<feature type="compositionally biased region" description="Low complexity" evidence="1">
    <location>
        <begin position="323"/>
        <end position="332"/>
    </location>
</feature>
<dbReference type="GeneID" id="7450763"/>
<sequence>MSSADEDDTTIQPIQEPHLNPTSVLSLASNIPNCCVVTPPAVPSHPPALPNAASAPSFTESVTSSLSLIRSNSSKESSSVLDDFRRRLTLSTSVEEGEDVQNANDETILSFLVSDPNYAMESVVAAAAAAEGRGGGMSELAGAGIARIDVYCMSGTVCTCRVVQTGEITLENTNNNRATSTNSSASTAPMRNNNDILGISTQSSSRMSPTAVLSSIVNTPRVGNVSGNSIAEWTASGSRSLSPSLSNTSSRNNLSASGRSMSQTNSSLPSNNDINLTNIQVRRIVQRKCNLKTLRRILENPPKLTEINECIIDPLSLEKDDSASAASSTVSQKLRKRQQRREKKRSKRSAAKKKSTFTKEQQSFLQKEKKKYERRQRNDEKCREHVAKVIASGELFVGVDDLCNVQSLSLEETTVRSTGGNLSIDSLESNESMRVPNDVGIKHSGSKTISKKENDPHRKQKEIQQKIELADMGLAILMGEKERIEKLMEALRKEEQEDEDGNSLSSKESLGKPNKTAGGERGREGKSHDSRSTRSGSFSTLEKSSRSDNESDSSSSHDSEAEDIARTLQGCEVEYSFPHEHHEELEDALLTQQYSSDEDESEYSSGDDSGTNGDESTKASRASRVSRRRGRSPPAEGFAYRKGDVTRQKRRLQRRDDIPSIVSVPTNGLGCIVLRSNGGFNIIGTIPKPLHKNLFRPKGPLPEYLALGTKGRYFVRFEDGTFFFNGPSSLNTLLNQGNLDTPKSNNFSMFNDKGKNNNKQGKKNKLYQRALSKQAVASIAFGKRFDDYFLVRQNGSWVANGDLPAGLETLLNDRRDRGDLCWVSLGPKNEWCLKAKNGRVWWGGVSDELDEALADILLEKDDSAGEGVASWEAKSRELKYIDFGLDDSYFLLHQ</sequence>
<dbReference type="InParanoid" id="B8C9V3"/>
<feature type="region of interest" description="Disordered" evidence="1">
    <location>
        <begin position="435"/>
        <end position="464"/>
    </location>
</feature>
<dbReference type="Proteomes" id="UP000001449">
    <property type="component" value="Chromosome 10"/>
</dbReference>
<protein>
    <submittedName>
        <fullName evidence="2">Uncharacterized protein</fullName>
    </submittedName>
</protein>
<dbReference type="PaxDb" id="35128-Thaps8562"/>
<reference evidence="2 3" key="2">
    <citation type="journal article" date="2008" name="Nature">
        <title>The Phaeodactylum genome reveals the evolutionary history of diatom genomes.</title>
        <authorList>
            <person name="Bowler C."/>
            <person name="Allen A.E."/>
            <person name="Badger J.H."/>
            <person name="Grimwood J."/>
            <person name="Jabbari K."/>
            <person name="Kuo A."/>
            <person name="Maheswari U."/>
            <person name="Martens C."/>
            <person name="Maumus F."/>
            <person name="Otillar R.P."/>
            <person name="Rayko E."/>
            <person name="Salamov A."/>
            <person name="Vandepoele K."/>
            <person name="Beszteri B."/>
            <person name="Gruber A."/>
            <person name="Heijde M."/>
            <person name="Katinka M."/>
            <person name="Mock T."/>
            <person name="Valentin K."/>
            <person name="Verret F."/>
            <person name="Berges J.A."/>
            <person name="Brownlee C."/>
            <person name="Cadoret J.P."/>
            <person name="Chiovitti A."/>
            <person name="Choi C.J."/>
            <person name="Coesel S."/>
            <person name="De Martino A."/>
            <person name="Detter J.C."/>
            <person name="Durkin C."/>
            <person name="Falciatore A."/>
            <person name="Fournet J."/>
            <person name="Haruta M."/>
            <person name="Huysman M.J."/>
            <person name="Jenkins B.D."/>
            <person name="Jiroutova K."/>
            <person name="Jorgensen R.E."/>
            <person name="Joubert Y."/>
            <person name="Kaplan A."/>
            <person name="Kroger N."/>
            <person name="Kroth P.G."/>
            <person name="La Roche J."/>
            <person name="Lindquist E."/>
            <person name="Lommer M."/>
            <person name="Martin-Jezequel V."/>
            <person name="Lopez P.J."/>
            <person name="Lucas S."/>
            <person name="Mangogna M."/>
            <person name="McGinnis K."/>
            <person name="Medlin L.K."/>
            <person name="Montsant A."/>
            <person name="Oudot-Le Secq M.P."/>
            <person name="Napoli C."/>
            <person name="Obornik M."/>
            <person name="Parker M.S."/>
            <person name="Petit J.L."/>
            <person name="Porcel B.M."/>
            <person name="Poulsen N."/>
            <person name="Robison M."/>
            <person name="Rychlewski L."/>
            <person name="Rynearson T.A."/>
            <person name="Schmutz J."/>
            <person name="Shapiro H."/>
            <person name="Siaut M."/>
            <person name="Stanley M."/>
            <person name="Sussman M.R."/>
            <person name="Taylor A.R."/>
            <person name="Vardi A."/>
            <person name="von Dassow P."/>
            <person name="Vyverman W."/>
            <person name="Willis A."/>
            <person name="Wyrwicz L.S."/>
            <person name="Rokhsar D.S."/>
            <person name="Weissenbach J."/>
            <person name="Armbrust E.V."/>
            <person name="Green B.R."/>
            <person name="Van de Peer Y."/>
            <person name="Grigoriev I.V."/>
        </authorList>
    </citation>
    <scope>NUCLEOTIDE SEQUENCE [LARGE SCALE GENOMIC DNA]</scope>
    <source>
        <strain evidence="2 3">CCMP1335</strain>
    </source>
</reference>
<feature type="compositionally biased region" description="Basic and acidic residues" evidence="1">
    <location>
        <begin position="543"/>
        <end position="563"/>
    </location>
</feature>
<dbReference type="EMBL" id="CM000646">
    <property type="protein sequence ID" value="EED89922.1"/>
    <property type="molecule type" value="Genomic_DNA"/>
</dbReference>